<dbReference type="PRINTS" id="PR00463">
    <property type="entry name" value="EP450I"/>
</dbReference>
<dbReference type="InterPro" id="IPR001128">
    <property type="entry name" value="Cyt_P450"/>
</dbReference>
<evidence type="ECO:0000313" key="10">
    <source>
        <dbReference type="EMBL" id="CRK93272.1"/>
    </source>
</evidence>
<protein>
    <submittedName>
        <fullName evidence="10">CLUMA_CG006815, isoform A</fullName>
    </submittedName>
</protein>
<dbReference type="PANTHER" id="PTHR24291">
    <property type="entry name" value="CYTOCHROME P450 FAMILY 4"/>
    <property type="match status" value="1"/>
</dbReference>
<gene>
    <name evidence="10" type="ORF">CLUMA_CG006815</name>
</gene>
<keyword evidence="7 9" id="KW-0503">Monooxygenase</keyword>
<comment type="cofactor">
    <cofactor evidence="1 8">
        <name>heme</name>
        <dbReference type="ChEBI" id="CHEBI:30413"/>
    </cofactor>
</comment>
<evidence type="ECO:0000256" key="5">
    <source>
        <dbReference type="ARBA" id="ARBA00023002"/>
    </source>
</evidence>
<dbReference type="Proteomes" id="UP000183832">
    <property type="component" value="Unassembled WGS sequence"/>
</dbReference>
<keyword evidence="11" id="KW-1185">Reference proteome</keyword>
<dbReference type="PRINTS" id="PR00385">
    <property type="entry name" value="P450"/>
</dbReference>
<evidence type="ECO:0000313" key="11">
    <source>
        <dbReference type="Proteomes" id="UP000183832"/>
    </source>
</evidence>
<evidence type="ECO:0000256" key="6">
    <source>
        <dbReference type="ARBA" id="ARBA00023004"/>
    </source>
</evidence>
<name>A0A1J1HYU2_9DIPT</name>
<dbReference type="InterPro" id="IPR017972">
    <property type="entry name" value="Cyt_P450_CS"/>
</dbReference>
<evidence type="ECO:0000256" key="7">
    <source>
        <dbReference type="ARBA" id="ARBA00023033"/>
    </source>
</evidence>
<comment type="similarity">
    <text evidence="2 9">Belongs to the cytochrome P450 family.</text>
</comment>
<evidence type="ECO:0000256" key="3">
    <source>
        <dbReference type="ARBA" id="ARBA00022617"/>
    </source>
</evidence>
<sequence>MKNLIFPRKFDQEMIIEWKFWICTSVVVMLIYKIFHSKYFRHVMIALRTPGPKAYPIIGNCSMARESQLTIARLTSAYKLYGPIGRMWFSFLPVFIVFKPEYLQLILGSNNHNEKSFYYKLLHNFIGDGLITSSGEKWRKHRKFLNPIFNINIIEKFIEIFGDSAQNLIKKIKDEDETNVTTLINDGVLDILHESVFGIPADLNKDNSPFRQGKLVASHRVANPWLLFNSIYSMTSNASDEVKQKKRLDDFARDMIQVRREMMKDDDIKTRKPLVDYMLEISKNNSNFNEQDVVDEAVTFMLAGQDSVGASLAFSIALLTKHQDHQSKCYEELNEIFGDDDRLPTMNDLRNMKHLEMCIKEALRLYPAVPLFARCLGADIKCGETILPAGCNVFIFPYAIHRLESIYPEPEKFIPERFSPEQCQDRNPYAYLPFSAGSRNCIGHRFALIEMKVVISSILRNFKLLPVPGKTSIEPVFRITLRAHGGVWVRFEPRNNNVE</sequence>
<proteinExistence type="inferred from homology"/>
<evidence type="ECO:0000256" key="8">
    <source>
        <dbReference type="PIRSR" id="PIRSR602401-1"/>
    </source>
</evidence>
<dbReference type="InterPro" id="IPR002401">
    <property type="entry name" value="Cyt_P450_E_grp-I"/>
</dbReference>
<dbReference type="GO" id="GO:0020037">
    <property type="term" value="F:heme binding"/>
    <property type="evidence" value="ECO:0007669"/>
    <property type="project" value="InterPro"/>
</dbReference>
<dbReference type="PROSITE" id="PS00086">
    <property type="entry name" value="CYTOCHROME_P450"/>
    <property type="match status" value="1"/>
</dbReference>
<evidence type="ECO:0000256" key="2">
    <source>
        <dbReference type="ARBA" id="ARBA00010617"/>
    </source>
</evidence>
<reference evidence="10 11" key="1">
    <citation type="submission" date="2015-04" db="EMBL/GenBank/DDBJ databases">
        <authorList>
            <person name="Syromyatnikov M.Y."/>
            <person name="Popov V.N."/>
        </authorList>
    </citation>
    <scope>NUCLEOTIDE SEQUENCE [LARGE SCALE GENOMIC DNA]</scope>
</reference>
<dbReference type="Gene3D" id="1.10.630.10">
    <property type="entry name" value="Cytochrome P450"/>
    <property type="match status" value="1"/>
</dbReference>
<organism evidence="10 11">
    <name type="scientific">Clunio marinus</name>
    <dbReference type="NCBI Taxonomy" id="568069"/>
    <lineage>
        <taxon>Eukaryota</taxon>
        <taxon>Metazoa</taxon>
        <taxon>Ecdysozoa</taxon>
        <taxon>Arthropoda</taxon>
        <taxon>Hexapoda</taxon>
        <taxon>Insecta</taxon>
        <taxon>Pterygota</taxon>
        <taxon>Neoptera</taxon>
        <taxon>Endopterygota</taxon>
        <taxon>Diptera</taxon>
        <taxon>Nematocera</taxon>
        <taxon>Chironomoidea</taxon>
        <taxon>Chironomidae</taxon>
        <taxon>Clunio</taxon>
    </lineage>
</organism>
<accession>A0A1J1HYU2</accession>
<dbReference type="GO" id="GO:0016705">
    <property type="term" value="F:oxidoreductase activity, acting on paired donors, with incorporation or reduction of molecular oxygen"/>
    <property type="evidence" value="ECO:0007669"/>
    <property type="project" value="InterPro"/>
</dbReference>
<feature type="binding site" description="axial binding residue" evidence="8">
    <location>
        <position position="441"/>
    </location>
    <ligand>
        <name>heme</name>
        <dbReference type="ChEBI" id="CHEBI:30413"/>
    </ligand>
    <ligandPart>
        <name>Fe</name>
        <dbReference type="ChEBI" id="CHEBI:18248"/>
    </ligandPart>
</feature>
<keyword evidence="6 8" id="KW-0408">Iron</keyword>
<dbReference type="Pfam" id="PF00067">
    <property type="entry name" value="p450"/>
    <property type="match status" value="1"/>
</dbReference>
<evidence type="ECO:0000256" key="4">
    <source>
        <dbReference type="ARBA" id="ARBA00022723"/>
    </source>
</evidence>
<keyword evidence="5 9" id="KW-0560">Oxidoreductase</keyword>
<dbReference type="InterPro" id="IPR036396">
    <property type="entry name" value="Cyt_P450_sf"/>
</dbReference>
<dbReference type="SUPFAM" id="SSF48264">
    <property type="entry name" value="Cytochrome P450"/>
    <property type="match status" value="1"/>
</dbReference>
<dbReference type="OrthoDB" id="1470350at2759"/>
<keyword evidence="4 8" id="KW-0479">Metal-binding</keyword>
<dbReference type="GO" id="GO:0005506">
    <property type="term" value="F:iron ion binding"/>
    <property type="evidence" value="ECO:0007669"/>
    <property type="project" value="InterPro"/>
</dbReference>
<evidence type="ECO:0000256" key="9">
    <source>
        <dbReference type="RuleBase" id="RU000461"/>
    </source>
</evidence>
<dbReference type="PANTHER" id="PTHR24291:SF177">
    <property type="entry name" value="CYTOCHROME P450 4AA1-RELATED"/>
    <property type="match status" value="1"/>
</dbReference>
<dbReference type="AlphaFoldDB" id="A0A1J1HYU2"/>
<evidence type="ECO:0000256" key="1">
    <source>
        <dbReference type="ARBA" id="ARBA00001971"/>
    </source>
</evidence>
<dbReference type="EMBL" id="CVRI01000037">
    <property type="protein sequence ID" value="CRK93272.1"/>
    <property type="molecule type" value="Genomic_DNA"/>
</dbReference>
<dbReference type="CDD" id="cd20628">
    <property type="entry name" value="CYP4"/>
    <property type="match status" value="1"/>
</dbReference>
<dbReference type="InterPro" id="IPR050196">
    <property type="entry name" value="Cytochrome_P450_Monoox"/>
</dbReference>
<keyword evidence="3 8" id="KW-0349">Heme</keyword>
<dbReference type="GO" id="GO:0004497">
    <property type="term" value="F:monooxygenase activity"/>
    <property type="evidence" value="ECO:0007669"/>
    <property type="project" value="UniProtKB-KW"/>
</dbReference>
<dbReference type="STRING" id="568069.A0A1J1HYU2"/>